<dbReference type="RefSeq" id="WP_060635406.1">
    <property type="nucleotide sequence ID" value="NZ_CBXV010000004.1"/>
</dbReference>
<organism evidence="2 3">
    <name type="scientific">Pyrinomonas methylaliphatogenes</name>
    <dbReference type="NCBI Taxonomy" id="454194"/>
    <lineage>
        <taxon>Bacteria</taxon>
        <taxon>Pseudomonadati</taxon>
        <taxon>Acidobacteriota</taxon>
        <taxon>Blastocatellia</taxon>
        <taxon>Blastocatellales</taxon>
        <taxon>Pyrinomonadaceae</taxon>
        <taxon>Pyrinomonas</taxon>
    </lineage>
</organism>
<dbReference type="NCBIfam" id="NF033484">
    <property type="entry name" value="Stp1_PP2C_phos"/>
    <property type="match status" value="1"/>
</dbReference>
<dbReference type="SMART" id="SM00332">
    <property type="entry name" value="PP2Cc"/>
    <property type="match status" value="1"/>
</dbReference>
<dbReference type="Pfam" id="PF13672">
    <property type="entry name" value="PP2C_2"/>
    <property type="match status" value="1"/>
</dbReference>
<dbReference type="OrthoDB" id="9801841at2"/>
<dbReference type="InterPro" id="IPR015655">
    <property type="entry name" value="PP2C"/>
</dbReference>
<dbReference type="STRING" id="454194.PYK22_01271"/>
<dbReference type="AlphaFoldDB" id="A0A0B6WVF2"/>
<dbReference type="PROSITE" id="PS51746">
    <property type="entry name" value="PPM_2"/>
    <property type="match status" value="1"/>
</dbReference>
<accession>A0A0B6WVF2</accession>
<reference evidence="2 3" key="2">
    <citation type="submission" date="2015-01" db="EMBL/GenBank/DDBJ databases">
        <title>Complete genome sequence of Pyrinomonas methylaliphatogenes type strain K22T.</title>
        <authorList>
            <person name="Lee K.C.Y."/>
            <person name="Power J.F."/>
            <person name="Dunfield P.F."/>
            <person name="Morgan X.C."/>
            <person name="Huttenhower C."/>
            <person name="Stott M.B."/>
        </authorList>
    </citation>
    <scope>NUCLEOTIDE SEQUENCE [LARGE SCALE GENOMIC DNA]</scope>
    <source>
        <strain evidence="2 3">K22</strain>
    </source>
</reference>
<dbReference type="Proteomes" id="UP000031518">
    <property type="component" value="Unassembled WGS sequence"/>
</dbReference>
<dbReference type="InterPro" id="IPR036457">
    <property type="entry name" value="PPM-type-like_dom_sf"/>
</dbReference>
<dbReference type="CDD" id="cd00143">
    <property type="entry name" value="PP2Cc"/>
    <property type="match status" value="1"/>
</dbReference>
<dbReference type="EC" id="3.1.3.16" evidence="2"/>
<proteinExistence type="predicted"/>
<dbReference type="PANTHER" id="PTHR13832:SF827">
    <property type="entry name" value="PROTEIN PHOSPHATASE 1L"/>
    <property type="match status" value="1"/>
</dbReference>
<dbReference type="GO" id="GO:0004722">
    <property type="term" value="F:protein serine/threonine phosphatase activity"/>
    <property type="evidence" value="ECO:0007669"/>
    <property type="project" value="UniProtKB-EC"/>
</dbReference>
<dbReference type="EMBL" id="CBXV010000004">
    <property type="protein sequence ID" value="CDM65273.1"/>
    <property type="molecule type" value="Genomic_DNA"/>
</dbReference>
<protein>
    <submittedName>
        <fullName evidence="2">Serine/threonine protein phosphatase</fullName>
        <ecNumber evidence="2">3.1.3.16</ecNumber>
    </submittedName>
</protein>
<dbReference type="Gene3D" id="3.60.40.10">
    <property type="entry name" value="PPM-type phosphatase domain"/>
    <property type="match status" value="1"/>
</dbReference>
<keyword evidence="2" id="KW-0378">Hydrolase</keyword>
<feature type="domain" description="PPM-type phosphatase" evidence="1">
    <location>
        <begin position="34"/>
        <end position="277"/>
    </location>
</feature>
<evidence type="ECO:0000313" key="3">
    <source>
        <dbReference type="Proteomes" id="UP000031518"/>
    </source>
</evidence>
<dbReference type="PANTHER" id="PTHR13832">
    <property type="entry name" value="PROTEIN PHOSPHATASE 2C"/>
    <property type="match status" value="1"/>
</dbReference>
<dbReference type="SMART" id="SM00331">
    <property type="entry name" value="PP2C_SIG"/>
    <property type="match status" value="1"/>
</dbReference>
<reference evidence="2 3" key="1">
    <citation type="submission" date="2013-12" db="EMBL/GenBank/DDBJ databases">
        <authorList>
            <person name="Stott M."/>
        </authorList>
    </citation>
    <scope>NUCLEOTIDE SEQUENCE [LARGE SCALE GENOMIC DNA]</scope>
    <source>
        <strain evidence="2 3">K22</strain>
    </source>
</reference>
<gene>
    <name evidence="2" type="ORF">PYK22_01271</name>
</gene>
<evidence type="ECO:0000259" key="1">
    <source>
        <dbReference type="PROSITE" id="PS51746"/>
    </source>
</evidence>
<keyword evidence="3" id="KW-1185">Reference proteome</keyword>
<name>A0A0B6WVF2_9BACT</name>
<evidence type="ECO:0000313" key="2">
    <source>
        <dbReference type="EMBL" id="CDM65273.1"/>
    </source>
</evidence>
<dbReference type="InterPro" id="IPR001932">
    <property type="entry name" value="PPM-type_phosphatase-like_dom"/>
</dbReference>
<dbReference type="SUPFAM" id="SSF81606">
    <property type="entry name" value="PP2C-like"/>
    <property type="match status" value="1"/>
</dbReference>
<sequence>MFGRYLSRLRRGGKNGGLASGFQQERVTSAFEVVASLRTDPGCMRDVNEDSGCHVHPGDPHLLGERGILTVVADGMGGHAAGEVASRIAIETISRSYYYGSGEPSAALRRAFMEANRRICEVAAGADNLRGMGTTCTALALCGERAFIAHVGDSRLYLLRNGRLYLLTEDHSIVMEMVRRGTLSREEARHHADRNVITRALGTNSNVDIYMPASPLTVRIGDIFMLCSDGLHDLVEDRELEQILVMTSTPYEASERLIALARARGGYDNITIGVVKLRPVNRSATERAPVTRETEAVE</sequence>